<evidence type="ECO:0000313" key="4">
    <source>
        <dbReference type="Proteomes" id="UP000680365"/>
    </source>
</evidence>
<keyword evidence="4" id="KW-1185">Reference proteome</keyword>
<evidence type="ECO:0000259" key="2">
    <source>
        <dbReference type="Pfam" id="PF13439"/>
    </source>
</evidence>
<dbReference type="RefSeq" id="WP_213348619.1">
    <property type="nucleotide sequence ID" value="NZ_JAEDAM010000014.1"/>
</dbReference>
<feature type="domain" description="Glycosyl transferase family 1" evidence="1">
    <location>
        <begin position="197"/>
        <end position="319"/>
    </location>
</feature>
<name>A0ABS5QKL6_9BACT</name>
<evidence type="ECO:0000259" key="1">
    <source>
        <dbReference type="Pfam" id="PF00534"/>
    </source>
</evidence>
<feature type="non-terminal residue" evidence="3">
    <location>
        <position position="320"/>
    </location>
</feature>
<organism evidence="3 4">
    <name type="scientific">Candidatus Vampirococcus lugosii</name>
    <dbReference type="NCBI Taxonomy" id="2789015"/>
    <lineage>
        <taxon>Bacteria</taxon>
        <taxon>Candidatus Absconditibacteriota</taxon>
        <taxon>Vampirococcus</taxon>
    </lineage>
</organism>
<gene>
    <name evidence="3" type="ORF">VAMP_23n215</name>
</gene>
<evidence type="ECO:0000313" key="3">
    <source>
        <dbReference type="EMBL" id="MBS8121766.1"/>
    </source>
</evidence>
<proteinExistence type="predicted"/>
<dbReference type="CDD" id="cd03801">
    <property type="entry name" value="GT4_PimA-like"/>
    <property type="match status" value="1"/>
</dbReference>
<reference evidence="3 4" key="1">
    <citation type="journal article" date="2021" name="Nat. Commun.">
        <title>Reductive evolution and unique predatory mode in the CPR bacterium Vampirococcus lugosii.</title>
        <authorList>
            <person name="Moreira D."/>
            <person name="Zivanovic Y."/>
            <person name="Lopez-Archilla A.I."/>
            <person name="Iniesto M."/>
            <person name="Lopez-Garcia P."/>
        </authorList>
    </citation>
    <scope>NUCLEOTIDE SEQUENCE [LARGE SCALE GENOMIC DNA]</scope>
    <source>
        <strain evidence="3">Chiprana</strain>
    </source>
</reference>
<dbReference type="Gene3D" id="3.40.50.2000">
    <property type="entry name" value="Glycogen Phosphorylase B"/>
    <property type="match status" value="2"/>
</dbReference>
<dbReference type="Pfam" id="PF13439">
    <property type="entry name" value="Glyco_transf_4"/>
    <property type="match status" value="1"/>
</dbReference>
<dbReference type="InterPro" id="IPR028098">
    <property type="entry name" value="Glyco_trans_4-like_N"/>
</dbReference>
<dbReference type="Proteomes" id="UP000680365">
    <property type="component" value="Unassembled WGS sequence"/>
</dbReference>
<dbReference type="PANTHER" id="PTHR12526">
    <property type="entry name" value="GLYCOSYLTRANSFERASE"/>
    <property type="match status" value="1"/>
</dbReference>
<accession>A0ABS5QKL6</accession>
<dbReference type="SUPFAM" id="SSF53756">
    <property type="entry name" value="UDP-Glycosyltransferase/glycogen phosphorylase"/>
    <property type="match status" value="1"/>
</dbReference>
<dbReference type="InterPro" id="IPR001296">
    <property type="entry name" value="Glyco_trans_1"/>
</dbReference>
<sequence length="320" mass="37242">MKNILVLNYEFPPLGGGQANANYYLFKEFSKFSDYEFTLITSSTDKEYYQNFSNNIKIYYLDINKNGKNFHNQGIKNLLKNAYKTYKLAKKLIKKNNFNYIMCWSYPAIGIGYKLNKKYNIPYITLLRGSDVPFYEQKWKNLDKYIFQYLAPKFWKNSKYVIANSEQLKNLALKISPKQDIQIITNGINLEEFKNTGNKKDNKNFNILFVGRLTERKGILELTKAFKNFAKDKEDIKLNIVGDGGLYEEIKEYIEKNNLNNKIILHGLINHNKIKQIYHQNDIYILPSSNEGMSNTLLEALASSLPVIITDVGGTKELFD</sequence>
<protein>
    <submittedName>
        <fullName evidence="3">Glycosyltransferase involved in cell wall bisynthesis</fullName>
    </submittedName>
</protein>
<dbReference type="Pfam" id="PF00534">
    <property type="entry name" value="Glycos_transf_1"/>
    <property type="match status" value="1"/>
</dbReference>
<comment type="caution">
    <text evidence="3">The sequence shown here is derived from an EMBL/GenBank/DDBJ whole genome shotgun (WGS) entry which is preliminary data.</text>
</comment>
<dbReference type="EMBL" id="JAEDAM010000014">
    <property type="protein sequence ID" value="MBS8121766.1"/>
    <property type="molecule type" value="Genomic_DNA"/>
</dbReference>
<feature type="domain" description="Glycosyltransferase subfamily 4-like N-terminal" evidence="2">
    <location>
        <begin position="16"/>
        <end position="191"/>
    </location>
</feature>